<dbReference type="RefSeq" id="WP_244217404.1">
    <property type="nucleotide sequence ID" value="NZ_MUBM01000242.1"/>
</dbReference>
<dbReference type="Gene3D" id="2.70.98.20">
    <property type="entry name" value="Copper amine oxidase, catalytic domain"/>
    <property type="match status" value="1"/>
</dbReference>
<gene>
    <name evidence="3" type="ORF">ABT317_04955</name>
</gene>
<keyword evidence="4" id="KW-1185">Reference proteome</keyword>
<comment type="cofactor">
    <cofactor evidence="1">
        <name>Cu cation</name>
        <dbReference type="ChEBI" id="CHEBI:23378"/>
    </cofactor>
    <text evidence="1">Contains 1 topaquinone per subunit.</text>
</comment>
<evidence type="ECO:0000313" key="4">
    <source>
        <dbReference type="Proteomes" id="UP001458415"/>
    </source>
</evidence>
<proteinExistence type="inferred from homology"/>
<dbReference type="InterPro" id="IPR015798">
    <property type="entry name" value="Cu_amine_oxidase_C"/>
</dbReference>
<dbReference type="Proteomes" id="UP001458415">
    <property type="component" value="Unassembled WGS sequence"/>
</dbReference>
<feature type="domain" description="Copper amine oxidase catalytic" evidence="2">
    <location>
        <begin position="30"/>
        <end position="85"/>
    </location>
</feature>
<evidence type="ECO:0000313" key="3">
    <source>
        <dbReference type="EMBL" id="MER6976402.1"/>
    </source>
</evidence>
<dbReference type="PANTHER" id="PTHR10638">
    <property type="entry name" value="COPPER AMINE OXIDASE"/>
    <property type="match status" value="1"/>
</dbReference>
<dbReference type="InterPro" id="IPR036460">
    <property type="entry name" value="Cu_amine_oxidase_C_sf"/>
</dbReference>
<keyword evidence="1" id="KW-0186">Copper</keyword>
<accession>A0ABV1VYC8</accession>
<comment type="similarity">
    <text evidence="1">Belongs to the copper/topaquinone oxidase family.</text>
</comment>
<reference evidence="3 4" key="1">
    <citation type="submission" date="2024-06" db="EMBL/GenBank/DDBJ databases">
        <title>The Natural Products Discovery Center: Release of the First 8490 Sequenced Strains for Exploring Actinobacteria Biosynthetic Diversity.</title>
        <authorList>
            <person name="Kalkreuter E."/>
            <person name="Kautsar S.A."/>
            <person name="Yang D."/>
            <person name="Bader C.D."/>
            <person name="Teijaro C.N."/>
            <person name="Fluegel L."/>
            <person name="Davis C.M."/>
            <person name="Simpson J.R."/>
            <person name="Lauterbach L."/>
            <person name="Steele A.D."/>
            <person name="Gui C."/>
            <person name="Meng S."/>
            <person name="Li G."/>
            <person name="Viehrig K."/>
            <person name="Ye F."/>
            <person name="Su P."/>
            <person name="Kiefer A.F."/>
            <person name="Nichols A."/>
            <person name="Cepeda A.J."/>
            <person name="Yan W."/>
            <person name="Fan B."/>
            <person name="Jiang Y."/>
            <person name="Adhikari A."/>
            <person name="Zheng C.-J."/>
            <person name="Schuster L."/>
            <person name="Cowan T.M."/>
            <person name="Smanski M.J."/>
            <person name="Chevrette M.G."/>
            <person name="De Carvalho L.P.S."/>
            <person name="Shen B."/>
        </authorList>
    </citation>
    <scope>NUCLEOTIDE SEQUENCE [LARGE SCALE GENOMIC DNA]</scope>
    <source>
        <strain evidence="3 4">NPDC000634</strain>
    </source>
</reference>
<organism evidence="3 4">
    <name type="scientific">Streptomyces carpinensis</name>
    <dbReference type="NCBI Taxonomy" id="66369"/>
    <lineage>
        <taxon>Bacteria</taxon>
        <taxon>Bacillati</taxon>
        <taxon>Actinomycetota</taxon>
        <taxon>Actinomycetes</taxon>
        <taxon>Kitasatosporales</taxon>
        <taxon>Streptomycetaceae</taxon>
        <taxon>Streptomyces</taxon>
    </lineage>
</organism>
<evidence type="ECO:0000256" key="1">
    <source>
        <dbReference type="RuleBase" id="RU000672"/>
    </source>
</evidence>
<dbReference type="SUPFAM" id="SSF49998">
    <property type="entry name" value="Amine oxidase catalytic domain"/>
    <property type="match status" value="1"/>
</dbReference>
<dbReference type="EC" id="1.4.3.-" evidence="1"/>
<protein>
    <recommendedName>
        <fullName evidence="1">Amine oxidase</fullName>
        <ecNumber evidence="1">1.4.3.-</ecNumber>
    </recommendedName>
</protein>
<dbReference type="EMBL" id="JBEPCU010000040">
    <property type="protein sequence ID" value="MER6976402.1"/>
    <property type="molecule type" value="Genomic_DNA"/>
</dbReference>
<comment type="caution">
    <text evidence="3">The sequence shown here is derived from an EMBL/GenBank/DDBJ whole genome shotgun (WGS) entry which is preliminary data.</text>
</comment>
<dbReference type="Pfam" id="PF01179">
    <property type="entry name" value="Cu_amine_oxid"/>
    <property type="match status" value="1"/>
</dbReference>
<keyword evidence="1" id="KW-0560">Oxidoreductase</keyword>
<keyword evidence="1" id="KW-0801">TPQ</keyword>
<evidence type="ECO:0000259" key="2">
    <source>
        <dbReference type="Pfam" id="PF01179"/>
    </source>
</evidence>
<keyword evidence="1" id="KW-0479">Metal-binding</keyword>
<dbReference type="InterPro" id="IPR000269">
    <property type="entry name" value="Cu_amine_oxidase"/>
</dbReference>
<comment type="PTM">
    <text evidence="1">Topaquinone (TPQ) is generated by copper-dependent autoxidation of a specific tyrosyl residue.</text>
</comment>
<sequence length="97" mass="10856">MRFAEEHLQDDLAADTAVVGADSGEQGRAQCALRRRGHRVDTNLVLWFALGVTDILRAEHWPVMPVEKAGFHLLPVNFFDRNPALDVPSSQPKHCCH</sequence>
<name>A0ABV1VYC8_9ACTN</name>